<evidence type="ECO:0000256" key="1">
    <source>
        <dbReference type="ARBA" id="ARBA00022801"/>
    </source>
</evidence>
<dbReference type="Gene3D" id="3.20.20.140">
    <property type="entry name" value="Metal-dependent hydrolases"/>
    <property type="match status" value="1"/>
</dbReference>
<dbReference type="InterPro" id="IPR006680">
    <property type="entry name" value="Amidohydro-rel"/>
</dbReference>
<protein>
    <submittedName>
        <fullName evidence="3">Amidohydrolase family protein</fullName>
    </submittedName>
</protein>
<dbReference type="EMBL" id="JAPHEH010000001">
    <property type="protein sequence ID" value="MDG4476587.1"/>
    <property type="molecule type" value="Genomic_DNA"/>
</dbReference>
<reference evidence="3" key="2">
    <citation type="submission" date="2022-10" db="EMBL/GenBank/DDBJ databases">
        <authorList>
            <person name="Aronson H.S."/>
        </authorList>
    </citation>
    <scope>NUCLEOTIDE SEQUENCE</scope>
    <source>
        <strain evidence="3">RS19-109</strain>
    </source>
</reference>
<dbReference type="AlphaFoldDB" id="A0A9X4RQT9"/>
<dbReference type="Proteomes" id="UP001154240">
    <property type="component" value="Unassembled WGS sequence"/>
</dbReference>
<dbReference type="GO" id="GO:0016810">
    <property type="term" value="F:hydrolase activity, acting on carbon-nitrogen (but not peptide) bonds"/>
    <property type="evidence" value="ECO:0007669"/>
    <property type="project" value="InterPro"/>
</dbReference>
<dbReference type="RefSeq" id="WP_307633553.1">
    <property type="nucleotide sequence ID" value="NZ_JAPHEH010000001.1"/>
</dbReference>
<comment type="caution">
    <text evidence="3">The sequence shown here is derived from an EMBL/GenBank/DDBJ whole genome shotgun (WGS) entry which is preliminary data.</text>
</comment>
<dbReference type="SUPFAM" id="SSF51338">
    <property type="entry name" value="Composite domain of metallo-dependent hydrolases"/>
    <property type="match status" value="1"/>
</dbReference>
<dbReference type="Pfam" id="PF01979">
    <property type="entry name" value="Amidohydro_1"/>
    <property type="match status" value="1"/>
</dbReference>
<accession>A0A9X4RQT9</accession>
<gene>
    <name evidence="3" type="ORF">OLX77_10530</name>
</gene>
<dbReference type="InterPro" id="IPR050287">
    <property type="entry name" value="MTA/SAH_deaminase"/>
</dbReference>
<sequence length="405" mass="43122">MQEYPRYLYRAPFVVQGNGPIIADGAVLTEDGLVVAVGRYAELKDLDAQLEDYEGHVITPPLVNCHAHLELSYLSGLATAGSDSPSPGDMTGWIRSLLAARAENIEQDTVHDAALMALATLYAGGCRGVADIGNRPESSFLAEGFKTEVLFFLEMFGLCGESEESALAALSGFAADVRCTAHAPYSTGARLIQALKKRAGRERSLFPMHVAESAQEIEFLRTGSGPFRDFLLERGVAVDSFTPPGMGAVRYLDSLGVLDAQTLCVHAVHVDEEEISLLAARGGAVCLCPASNRYMGVGTAPVEKMLAQGIPLVLGTDSLASNPQLNLWQEMQVLRQDHPALAPEAVFAMASVNGSRLLGLGGRLGTVAPGVSSSLLAVRCQAKNEGDVLEYLTSTGTDIKLEWLE</sequence>
<evidence type="ECO:0000259" key="2">
    <source>
        <dbReference type="Pfam" id="PF01979"/>
    </source>
</evidence>
<dbReference type="Gene3D" id="2.30.40.10">
    <property type="entry name" value="Urease, subunit C, domain 1"/>
    <property type="match status" value="1"/>
</dbReference>
<organism evidence="3 4">
    <name type="scientific">Thiovibrio frasassiensis</name>
    <dbReference type="NCBI Taxonomy" id="2984131"/>
    <lineage>
        <taxon>Bacteria</taxon>
        <taxon>Pseudomonadati</taxon>
        <taxon>Thermodesulfobacteriota</taxon>
        <taxon>Desulfobulbia</taxon>
        <taxon>Desulfobulbales</taxon>
        <taxon>Thiovibrionaceae</taxon>
        <taxon>Thiovibrio</taxon>
    </lineage>
</organism>
<dbReference type="PANTHER" id="PTHR43794:SF11">
    <property type="entry name" value="AMIDOHYDROLASE-RELATED DOMAIN-CONTAINING PROTEIN"/>
    <property type="match status" value="1"/>
</dbReference>
<feature type="domain" description="Amidohydrolase-related" evidence="2">
    <location>
        <begin position="57"/>
        <end position="378"/>
    </location>
</feature>
<evidence type="ECO:0000313" key="4">
    <source>
        <dbReference type="Proteomes" id="UP001154240"/>
    </source>
</evidence>
<keyword evidence="4" id="KW-1185">Reference proteome</keyword>
<name>A0A9X4RQT9_9BACT</name>
<dbReference type="InterPro" id="IPR011059">
    <property type="entry name" value="Metal-dep_hydrolase_composite"/>
</dbReference>
<evidence type="ECO:0000313" key="3">
    <source>
        <dbReference type="EMBL" id="MDG4476587.1"/>
    </source>
</evidence>
<dbReference type="SUPFAM" id="SSF51556">
    <property type="entry name" value="Metallo-dependent hydrolases"/>
    <property type="match status" value="1"/>
</dbReference>
<dbReference type="PANTHER" id="PTHR43794">
    <property type="entry name" value="AMINOHYDROLASE SSNA-RELATED"/>
    <property type="match status" value="1"/>
</dbReference>
<dbReference type="InterPro" id="IPR032466">
    <property type="entry name" value="Metal_Hydrolase"/>
</dbReference>
<keyword evidence="1" id="KW-0378">Hydrolase</keyword>
<proteinExistence type="predicted"/>
<reference evidence="3" key="1">
    <citation type="journal article" date="2022" name="bioRxiv">
        <title>Thiovibrio frasassiensisgen. nov., sp. nov., an autotrophic, elemental sulfur disproportionating bacterium isolated from sulfidic karst sediment, and proposal of Thiovibrionaceae fam. nov.</title>
        <authorList>
            <person name="Aronson H."/>
            <person name="Thomas C."/>
            <person name="Bhattacharyya M."/>
            <person name="Eckstein S."/>
            <person name="Jensen S."/>
            <person name="Barco R."/>
            <person name="Macalady J."/>
            <person name="Amend J."/>
        </authorList>
    </citation>
    <scope>NUCLEOTIDE SEQUENCE</scope>
    <source>
        <strain evidence="3">RS19-109</strain>
    </source>
</reference>